<sequence>MTQQNLHGSQIARFLLDNGGAPPWLTVSYQIADPQSLSVSPPIILSLLLF</sequence>
<protein>
    <submittedName>
        <fullName evidence="1">Uncharacterized protein</fullName>
    </submittedName>
</protein>
<reference evidence="2" key="1">
    <citation type="journal article" date="2019" name="Int. J. Syst. Evol. Microbiol.">
        <title>The Global Catalogue of Microorganisms (GCM) 10K type strain sequencing project: providing services to taxonomists for standard genome sequencing and annotation.</title>
        <authorList>
            <consortium name="The Broad Institute Genomics Platform"/>
            <consortium name="The Broad Institute Genome Sequencing Center for Infectious Disease"/>
            <person name="Wu L."/>
            <person name="Ma J."/>
        </authorList>
    </citation>
    <scope>NUCLEOTIDE SEQUENCE [LARGE SCALE GENOMIC DNA]</scope>
    <source>
        <strain evidence="2">CCUG 60023</strain>
    </source>
</reference>
<evidence type="ECO:0000313" key="2">
    <source>
        <dbReference type="Proteomes" id="UP001597101"/>
    </source>
</evidence>
<dbReference type="EMBL" id="JBHTJV010000002">
    <property type="protein sequence ID" value="MFD0914842.1"/>
    <property type="molecule type" value="Genomic_DNA"/>
</dbReference>
<accession>A0ABW3FB86</accession>
<proteinExistence type="predicted"/>
<keyword evidence="2" id="KW-1185">Reference proteome</keyword>
<name>A0ABW3FB86_9HYPH</name>
<comment type="caution">
    <text evidence="1">The sequence shown here is derived from an EMBL/GenBank/DDBJ whole genome shotgun (WGS) entry which is preliminary data.</text>
</comment>
<organism evidence="1 2">
    <name type="scientific">Pseudahrensia aquimaris</name>
    <dbReference type="NCBI Taxonomy" id="744461"/>
    <lineage>
        <taxon>Bacteria</taxon>
        <taxon>Pseudomonadati</taxon>
        <taxon>Pseudomonadota</taxon>
        <taxon>Alphaproteobacteria</taxon>
        <taxon>Hyphomicrobiales</taxon>
        <taxon>Ahrensiaceae</taxon>
        <taxon>Pseudahrensia</taxon>
    </lineage>
</organism>
<gene>
    <name evidence="1" type="ORF">ACFQ14_00315</name>
</gene>
<dbReference type="RefSeq" id="WP_377210702.1">
    <property type="nucleotide sequence ID" value="NZ_JBHTJV010000002.1"/>
</dbReference>
<evidence type="ECO:0000313" key="1">
    <source>
        <dbReference type="EMBL" id="MFD0914842.1"/>
    </source>
</evidence>
<dbReference type="Proteomes" id="UP001597101">
    <property type="component" value="Unassembled WGS sequence"/>
</dbReference>